<keyword evidence="2" id="KW-0804">Transcription</keyword>
<dbReference type="PANTHER" id="PTHR10535:SF0">
    <property type="entry name" value="DNA-DIRECTED RNA POLYMERASES I, II, AND III SUBUNIT RPABC1"/>
    <property type="match status" value="1"/>
</dbReference>
<dbReference type="Gene3D" id="3.40.1340.10">
    <property type="entry name" value="RNA polymerase, Rpb5, N-terminal domain"/>
    <property type="match status" value="1"/>
</dbReference>
<dbReference type="GO" id="GO:0006362">
    <property type="term" value="P:transcription elongation by RNA polymerase I"/>
    <property type="evidence" value="ECO:0007669"/>
    <property type="project" value="TreeGrafter"/>
</dbReference>
<dbReference type="NCBIfam" id="NF007129">
    <property type="entry name" value="PRK09570.1"/>
    <property type="match status" value="1"/>
</dbReference>
<dbReference type="EMBL" id="HBIN01021983">
    <property type="protein sequence ID" value="CAE0446881.1"/>
    <property type="molecule type" value="Transcribed_RNA"/>
</dbReference>
<dbReference type="EMBL" id="HBIN01021980">
    <property type="protein sequence ID" value="CAE0446878.1"/>
    <property type="molecule type" value="Transcribed_RNA"/>
</dbReference>
<dbReference type="InterPro" id="IPR005571">
    <property type="entry name" value="RNA_pol_Rpb5_N"/>
</dbReference>
<dbReference type="InterPro" id="IPR014381">
    <property type="entry name" value="Arch_Rpo5/euc_Rpb5"/>
</dbReference>
<dbReference type="InterPro" id="IPR036710">
    <property type="entry name" value="RNA_pol_Rpb5_N_sf"/>
</dbReference>
<evidence type="ECO:0000256" key="4">
    <source>
        <dbReference type="ARBA" id="ARBA00025765"/>
    </source>
</evidence>
<protein>
    <recommendedName>
        <fullName evidence="9">RNA polymerase subunit H/Rpb5 C-terminal domain-containing protein</fullName>
    </recommendedName>
</protein>
<dbReference type="GO" id="GO:0006366">
    <property type="term" value="P:transcription by RNA polymerase II"/>
    <property type="evidence" value="ECO:0007669"/>
    <property type="project" value="TreeGrafter"/>
</dbReference>
<evidence type="ECO:0000259" key="6">
    <source>
        <dbReference type="Pfam" id="PF03871"/>
    </source>
</evidence>
<dbReference type="HAMAP" id="MF_00025">
    <property type="entry name" value="RNApol_Rpo5_RPB5"/>
    <property type="match status" value="1"/>
</dbReference>
<dbReference type="Gene3D" id="3.90.940.20">
    <property type="entry name" value="RPB5-like RNA polymerase subunit"/>
    <property type="match status" value="1"/>
</dbReference>
<dbReference type="InterPro" id="IPR000783">
    <property type="entry name" value="RNA_pol_subH/Rpb5_C"/>
</dbReference>
<dbReference type="GO" id="GO:0003677">
    <property type="term" value="F:DNA binding"/>
    <property type="evidence" value="ECO:0007669"/>
    <property type="project" value="InterPro"/>
</dbReference>
<feature type="domain" description="RNA polymerase Rpb5 N-terminal" evidence="6">
    <location>
        <begin position="3"/>
        <end position="86"/>
    </location>
</feature>
<dbReference type="PROSITE" id="PS01110">
    <property type="entry name" value="RNA_POL_H_23KD"/>
    <property type="match status" value="1"/>
</dbReference>
<dbReference type="FunFam" id="3.40.1340.10:FF:000001">
    <property type="entry name" value="DNA-directed RNA polymerases I, II, and III subunit RPABC1"/>
    <property type="match status" value="1"/>
</dbReference>
<dbReference type="GO" id="GO:0042797">
    <property type="term" value="P:tRNA transcription by RNA polymerase III"/>
    <property type="evidence" value="ECO:0007669"/>
    <property type="project" value="TreeGrafter"/>
</dbReference>
<keyword evidence="3" id="KW-0539">Nucleus</keyword>
<sequence>MTNSSQLFRVRKTVIKMLINRKYLISPSDKNITLEEFHERFGNPVNKTLLTILVTKVDDPTDKLFVFFPVDEKLGVQPIKKYCIHMNQEQVKRAIIVVEDKISPFAKQAITEMQPEIHIETFKEAELLVDITEHELVPTHEVLTNDEKSALLKRYKLKDTQLPRMKPNDPIARYFGLSRGQVCKIIRASETAGRYVTYRIVL</sequence>
<comment type="similarity">
    <text evidence="4">Belongs to the archaeal Rpo5/eukaryotic RPB5 RNA polymerase subunit family.</text>
</comment>
<dbReference type="GO" id="GO:0005666">
    <property type="term" value="C:RNA polymerase III complex"/>
    <property type="evidence" value="ECO:0007669"/>
    <property type="project" value="TreeGrafter"/>
</dbReference>
<accession>A0A6S8FF23</accession>
<dbReference type="GO" id="GO:0005665">
    <property type="term" value="C:RNA polymerase II, core complex"/>
    <property type="evidence" value="ECO:0007669"/>
    <property type="project" value="TreeGrafter"/>
</dbReference>
<evidence type="ECO:0000256" key="2">
    <source>
        <dbReference type="ARBA" id="ARBA00023163"/>
    </source>
</evidence>
<dbReference type="GO" id="GO:0005736">
    <property type="term" value="C:RNA polymerase I complex"/>
    <property type="evidence" value="ECO:0007669"/>
    <property type="project" value="TreeGrafter"/>
</dbReference>
<dbReference type="InterPro" id="IPR035913">
    <property type="entry name" value="RPB5-like_sf"/>
</dbReference>
<reference evidence="7" key="1">
    <citation type="submission" date="2021-01" db="EMBL/GenBank/DDBJ databases">
        <authorList>
            <person name="Corre E."/>
            <person name="Pelletier E."/>
            <person name="Niang G."/>
            <person name="Scheremetjew M."/>
            <person name="Finn R."/>
            <person name="Kale V."/>
            <person name="Holt S."/>
            <person name="Cochrane G."/>
            <person name="Meng A."/>
            <person name="Brown T."/>
            <person name="Cohen L."/>
        </authorList>
    </citation>
    <scope>NUCLEOTIDE SEQUENCE</scope>
    <source>
        <strain evidence="7">GSBS06</strain>
    </source>
</reference>
<evidence type="ECO:0000256" key="3">
    <source>
        <dbReference type="ARBA" id="ARBA00023242"/>
    </source>
</evidence>
<dbReference type="AlphaFoldDB" id="A0A6S8FF23"/>
<dbReference type="FunFam" id="3.90.940.20:FF:000001">
    <property type="entry name" value="DNA-directed RNA polymerases I, II, and III subunit RPABC1"/>
    <property type="match status" value="1"/>
</dbReference>
<dbReference type="InterPro" id="IPR020608">
    <property type="entry name" value="RNA_pol_subH/Rpb5_CS"/>
</dbReference>
<evidence type="ECO:0000259" key="5">
    <source>
        <dbReference type="Pfam" id="PF01191"/>
    </source>
</evidence>
<comment type="subcellular location">
    <subcellularLocation>
        <location evidence="1">Nucleus</location>
    </subcellularLocation>
</comment>
<name>A0A6S8FF23_9STRA</name>
<dbReference type="GO" id="GO:0003899">
    <property type="term" value="F:DNA-directed RNA polymerase activity"/>
    <property type="evidence" value="ECO:0007669"/>
    <property type="project" value="InterPro"/>
</dbReference>
<dbReference type="PANTHER" id="PTHR10535">
    <property type="entry name" value="DNA-DIRECTED RNA POLYMERASES I, II, AND III SUBUNIT RPABC1"/>
    <property type="match status" value="1"/>
</dbReference>
<evidence type="ECO:0008006" key="9">
    <source>
        <dbReference type="Google" id="ProtNLM"/>
    </source>
</evidence>
<evidence type="ECO:0000313" key="7">
    <source>
        <dbReference type="EMBL" id="CAE0446878.1"/>
    </source>
</evidence>
<gene>
    <name evidence="7" type="ORF">ASTO00021_LOCUS16868</name>
    <name evidence="8" type="ORF">ASTO00021_LOCUS16871</name>
</gene>
<dbReference type="SUPFAM" id="SSF55287">
    <property type="entry name" value="RPB5-like RNA polymerase subunit"/>
    <property type="match status" value="1"/>
</dbReference>
<dbReference type="SUPFAM" id="SSF53036">
    <property type="entry name" value="Eukaryotic RPB5 N-terminal domain"/>
    <property type="match status" value="1"/>
</dbReference>
<evidence type="ECO:0000313" key="8">
    <source>
        <dbReference type="EMBL" id="CAE0446881.1"/>
    </source>
</evidence>
<evidence type="ECO:0000256" key="1">
    <source>
        <dbReference type="ARBA" id="ARBA00004123"/>
    </source>
</evidence>
<dbReference type="PIRSF" id="PIRSF000747">
    <property type="entry name" value="RPB5"/>
    <property type="match status" value="1"/>
</dbReference>
<dbReference type="Pfam" id="PF03871">
    <property type="entry name" value="RNA_pol_Rpb5_N"/>
    <property type="match status" value="1"/>
</dbReference>
<feature type="domain" description="RNA polymerase subunit H/Rpb5 C-terminal" evidence="5">
    <location>
        <begin position="129"/>
        <end position="201"/>
    </location>
</feature>
<organism evidence="7">
    <name type="scientific">Aplanochytrium stocchinoi</name>
    <dbReference type="NCBI Taxonomy" id="215587"/>
    <lineage>
        <taxon>Eukaryota</taxon>
        <taxon>Sar</taxon>
        <taxon>Stramenopiles</taxon>
        <taxon>Bigyra</taxon>
        <taxon>Labyrinthulomycetes</taxon>
        <taxon>Thraustochytrida</taxon>
        <taxon>Thraustochytriidae</taxon>
        <taxon>Aplanochytrium</taxon>
    </lineage>
</organism>
<dbReference type="Pfam" id="PF01191">
    <property type="entry name" value="RNA_pol_Rpb5_C"/>
    <property type="match status" value="1"/>
</dbReference>
<proteinExistence type="inferred from homology"/>